<dbReference type="PANTHER" id="PTHR43491">
    <property type="entry name" value="UDP-N-ACETYL-D-MANNOSAMINE DEHYDROGENASE"/>
    <property type="match status" value="1"/>
</dbReference>
<reference evidence="10" key="1">
    <citation type="journal article" date="2014" name="Genome Biol. Evol.">
        <title>Pangenome evidence for extensive interdomain horizontal transfer affecting lineage core and shell genes in uncultured planktonic thaumarchaeota and euryarchaeota.</title>
        <authorList>
            <person name="Deschamps P."/>
            <person name="Zivanovic Y."/>
            <person name="Moreira D."/>
            <person name="Rodriguez-Valera F."/>
            <person name="Lopez-Garcia P."/>
        </authorList>
    </citation>
    <scope>NUCLEOTIDE SEQUENCE</scope>
</reference>
<dbReference type="InterPro" id="IPR036291">
    <property type="entry name" value="NAD(P)-bd_dom_sf"/>
</dbReference>
<evidence type="ECO:0000256" key="5">
    <source>
        <dbReference type="ARBA" id="ARBA00023027"/>
    </source>
</evidence>
<dbReference type="SUPFAM" id="SSF52413">
    <property type="entry name" value="UDP-glucose/GDP-mannose dehydrogenase C-terminal domain"/>
    <property type="match status" value="1"/>
</dbReference>
<evidence type="ECO:0000256" key="2">
    <source>
        <dbReference type="ARBA" id="ARBA00012935"/>
    </source>
</evidence>
<dbReference type="Pfam" id="PF03721">
    <property type="entry name" value="UDPG_MGDP_dh_N"/>
    <property type="match status" value="1"/>
</dbReference>
<dbReference type="InterPro" id="IPR014027">
    <property type="entry name" value="UDP-Glc/GDP-Man_DH_C"/>
</dbReference>
<name>A0A075H9E7_9ARCH</name>
<dbReference type="InterPro" id="IPR017476">
    <property type="entry name" value="UDP-Glc/GDP-Man"/>
</dbReference>
<accession>A0A075H9E7</accession>
<dbReference type="PIRSF" id="PIRSF500136">
    <property type="entry name" value="UDP_ManNAc_DH"/>
    <property type="match status" value="1"/>
</dbReference>
<dbReference type="GO" id="GO:0000271">
    <property type="term" value="P:polysaccharide biosynthetic process"/>
    <property type="evidence" value="ECO:0007669"/>
    <property type="project" value="InterPro"/>
</dbReference>
<evidence type="ECO:0000256" key="6">
    <source>
        <dbReference type="ARBA" id="ARBA00030172"/>
    </source>
</evidence>
<sequence length="459" mass="50611">MEKKTTQNIMSMDLDEIRIMVKKHGINVCIIGIGRIGLPTAITFANSGLPTIGVDINQELVDMINSGNFPLKDEPGYEQLFEEVIKTKKLIATTKIEDAVPNSDVIVLSLPTPMIDKIPDYSALQSVAEKLGNLIKKGSVIVVESTIEPGFVENELIGIIEGSGKLKAKIDFVIGVCPENANPGEIFYDFNNRPRLVGGIDEKTTAIILEVYKHVFPVELVEMPDCKTANAVKLTTNVFRDINIAFINELALMFEKLGIDTMKVLDAAKRKYNFQVHYPGSGVGGPCLPINSYQLLNSARHVGVKLSMIESARKINENMADHVVKLTSSAFKESNNSLQNSDILILGVSYKPNVKDIQLSPAEKIISKLQSLGTNVHIYDPYFSSDTVFGIKVEDNLDDILPKMDATIIVTDHDDFKNIKISSFTKMKNPILIDTRGIIDPSSAKLEKVIFRGLGRGNF</sequence>
<proteinExistence type="inferred from homology"/>
<organism evidence="10">
    <name type="scientific">uncultured marine thaumarchaeote KM3_48_E01</name>
    <dbReference type="NCBI Taxonomy" id="1456170"/>
    <lineage>
        <taxon>Archaea</taxon>
        <taxon>Nitrososphaerota</taxon>
        <taxon>environmental samples</taxon>
    </lineage>
</organism>
<evidence type="ECO:0000256" key="3">
    <source>
        <dbReference type="ARBA" id="ARBA00016796"/>
    </source>
</evidence>
<dbReference type="GO" id="GO:0051287">
    <property type="term" value="F:NAD binding"/>
    <property type="evidence" value="ECO:0007669"/>
    <property type="project" value="InterPro"/>
</dbReference>
<dbReference type="SUPFAM" id="SSF48179">
    <property type="entry name" value="6-phosphogluconate dehydrogenase C-terminal domain-like"/>
    <property type="match status" value="1"/>
</dbReference>
<comment type="catalytic activity">
    <reaction evidence="7">
        <text>UDP-N-acetyl-alpha-D-mannosamine + 2 NAD(+) + H2O = UDP-N-acetyl-alpha-D-mannosaminouronate + 2 NADH + 3 H(+)</text>
        <dbReference type="Rhea" id="RHEA:25780"/>
        <dbReference type="ChEBI" id="CHEBI:15377"/>
        <dbReference type="ChEBI" id="CHEBI:15378"/>
        <dbReference type="ChEBI" id="CHEBI:57540"/>
        <dbReference type="ChEBI" id="CHEBI:57945"/>
        <dbReference type="ChEBI" id="CHEBI:68623"/>
        <dbReference type="ChEBI" id="CHEBI:70731"/>
        <dbReference type="EC" id="1.1.1.336"/>
    </reaction>
</comment>
<keyword evidence="4" id="KW-0560">Oxidoreductase</keyword>
<keyword evidence="5" id="KW-0520">NAD</keyword>
<evidence type="ECO:0000256" key="4">
    <source>
        <dbReference type="ARBA" id="ARBA00023002"/>
    </source>
</evidence>
<feature type="domain" description="UDP-glucose/GDP-mannose dehydrogenase C-terminal" evidence="9">
    <location>
        <begin position="344"/>
        <end position="441"/>
    </location>
</feature>
<dbReference type="NCBIfam" id="TIGR03026">
    <property type="entry name" value="NDP-sugDHase"/>
    <property type="match status" value="1"/>
</dbReference>
<evidence type="ECO:0000256" key="8">
    <source>
        <dbReference type="PIRNR" id="PIRNR000124"/>
    </source>
</evidence>
<dbReference type="Pfam" id="PF03720">
    <property type="entry name" value="UDPG_MGDP_dh_C"/>
    <property type="match status" value="1"/>
</dbReference>
<evidence type="ECO:0000313" key="10">
    <source>
        <dbReference type="EMBL" id="AIF11067.1"/>
    </source>
</evidence>
<gene>
    <name evidence="10" type="primary">wbpO</name>
</gene>
<dbReference type="InterPro" id="IPR001732">
    <property type="entry name" value="UDP-Glc/GDP-Man_DH_N"/>
</dbReference>
<protein>
    <recommendedName>
        <fullName evidence="3">UDP-N-acetyl-D-mannosamine dehydrogenase</fullName>
        <ecNumber evidence="2">1.1.1.336</ecNumber>
    </recommendedName>
    <alternativeName>
        <fullName evidence="6">UDP-ManNAc 6-dehydrogenase</fullName>
    </alternativeName>
</protein>
<dbReference type="InterPro" id="IPR036220">
    <property type="entry name" value="UDP-Glc/GDP-Man_DH_C_sf"/>
</dbReference>
<dbReference type="EC" id="1.1.1.336" evidence="2"/>
<evidence type="ECO:0000259" key="9">
    <source>
        <dbReference type="SMART" id="SM00984"/>
    </source>
</evidence>
<dbReference type="GO" id="GO:0089714">
    <property type="term" value="F:UDP-N-acetyl-D-mannosamine dehydrogenase activity"/>
    <property type="evidence" value="ECO:0007669"/>
    <property type="project" value="UniProtKB-EC"/>
</dbReference>
<evidence type="ECO:0000256" key="7">
    <source>
        <dbReference type="ARBA" id="ARBA00049130"/>
    </source>
</evidence>
<dbReference type="SMART" id="SM00984">
    <property type="entry name" value="UDPG_MGDP_dh_C"/>
    <property type="match status" value="1"/>
</dbReference>
<dbReference type="InterPro" id="IPR028359">
    <property type="entry name" value="UDP_ManNAc/GlcNAc_DH"/>
</dbReference>
<dbReference type="Pfam" id="PF00984">
    <property type="entry name" value="UDPG_MGDP_dh"/>
    <property type="match status" value="1"/>
</dbReference>
<comment type="similarity">
    <text evidence="1 8">Belongs to the UDP-glucose/GDP-mannose dehydrogenase family.</text>
</comment>
<dbReference type="EMBL" id="KF900908">
    <property type="protein sequence ID" value="AIF11067.1"/>
    <property type="molecule type" value="Genomic_DNA"/>
</dbReference>
<dbReference type="InterPro" id="IPR008927">
    <property type="entry name" value="6-PGluconate_DH-like_C_sf"/>
</dbReference>
<dbReference type="SUPFAM" id="SSF51735">
    <property type="entry name" value="NAD(P)-binding Rossmann-fold domains"/>
    <property type="match status" value="1"/>
</dbReference>
<dbReference type="PANTHER" id="PTHR43491:SF2">
    <property type="entry name" value="UDP-N-ACETYL-D-MANNOSAMINE DEHYDROGENASE"/>
    <property type="match status" value="1"/>
</dbReference>
<evidence type="ECO:0000256" key="1">
    <source>
        <dbReference type="ARBA" id="ARBA00006601"/>
    </source>
</evidence>
<dbReference type="Gene3D" id="3.40.50.720">
    <property type="entry name" value="NAD(P)-binding Rossmann-like Domain"/>
    <property type="match status" value="2"/>
</dbReference>
<dbReference type="AlphaFoldDB" id="A0A075H9E7"/>
<dbReference type="GO" id="GO:0016628">
    <property type="term" value="F:oxidoreductase activity, acting on the CH-CH group of donors, NAD or NADP as acceptor"/>
    <property type="evidence" value="ECO:0007669"/>
    <property type="project" value="InterPro"/>
</dbReference>
<dbReference type="PIRSF" id="PIRSF000124">
    <property type="entry name" value="UDPglc_GDPman_dh"/>
    <property type="match status" value="1"/>
</dbReference>
<dbReference type="InterPro" id="IPR014026">
    <property type="entry name" value="UDP-Glc/GDP-Man_DH_dimer"/>
</dbReference>